<dbReference type="PROSITE" id="PS51202">
    <property type="entry name" value="RCK_C"/>
    <property type="match status" value="2"/>
</dbReference>
<dbReference type="Pfam" id="PF02080">
    <property type="entry name" value="TrkA_C"/>
    <property type="match status" value="2"/>
</dbReference>
<feature type="domain" description="RCK C-terminal" evidence="8">
    <location>
        <begin position="367"/>
        <end position="448"/>
    </location>
</feature>
<evidence type="ECO:0000256" key="3">
    <source>
        <dbReference type="ARBA" id="ARBA00022538"/>
    </source>
</evidence>
<dbReference type="Pfam" id="PF02254">
    <property type="entry name" value="TrkA_N"/>
    <property type="match status" value="2"/>
</dbReference>
<dbReference type="PATRIC" id="fig|380242.3.peg.1806"/>
<dbReference type="EMBL" id="LAQJ01000150">
    <property type="protein sequence ID" value="KKO19820.1"/>
    <property type="molecule type" value="Genomic_DNA"/>
</dbReference>
<keyword evidence="6" id="KW-0406">Ion transport</keyword>
<protein>
    <recommendedName>
        <fullName evidence="1">Trk system potassium uptake protein TrkA</fullName>
    </recommendedName>
</protein>
<dbReference type="InterPro" id="IPR050721">
    <property type="entry name" value="Trk_Ktr_HKT_K-transport"/>
</dbReference>
<dbReference type="PRINTS" id="PR00335">
    <property type="entry name" value="KUPTAKETRKA"/>
</dbReference>
<dbReference type="SUPFAM" id="SSF51735">
    <property type="entry name" value="NAD(P)-binding Rossmann-fold domains"/>
    <property type="match status" value="2"/>
</dbReference>
<evidence type="ECO:0000313" key="10">
    <source>
        <dbReference type="Proteomes" id="UP000034954"/>
    </source>
</evidence>
<dbReference type="AlphaFoldDB" id="A0A0M2UW68"/>
<name>A0A0M2UW68_9BACT</name>
<evidence type="ECO:0000259" key="7">
    <source>
        <dbReference type="PROSITE" id="PS51201"/>
    </source>
</evidence>
<keyword evidence="4" id="KW-0630">Potassium</keyword>
<keyword evidence="3" id="KW-0633">Potassium transport</keyword>
<comment type="caution">
    <text evidence="9">The sequence shown here is derived from an EMBL/GenBank/DDBJ whole genome shotgun (WGS) entry which is preliminary data.</text>
</comment>
<dbReference type="NCBIfam" id="NF007032">
    <property type="entry name" value="PRK09496.1-4"/>
    <property type="match status" value="1"/>
</dbReference>
<dbReference type="PANTHER" id="PTHR43833">
    <property type="entry name" value="POTASSIUM CHANNEL PROTEIN 2-RELATED-RELATED"/>
    <property type="match status" value="1"/>
</dbReference>
<dbReference type="InterPro" id="IPR003148">
    <property type="entry name" value="RCK_N"/>
</dbReference>
<dbReference type="NCBIfam" id="NF007031">
    <property type="entry name" value="PRK09496.1-2"/>
    <property type="match status" value="1"/>
</dbReference>
<evidence type="ECO:0000256" key="1">
    <source>
        <dbReference type="ARBA" id="ARBA00017378"/>
    </source>
</evidence>
<dbReference type="InterPro" id="IPR036721">
    <property type="entry name" value="RCK_C_sf"/>
</dbReference>
<gene>
    <name evidence="9" type="ORF">BROFUL_01461</name>
</gene>
<keyword evidence="10" id="KW-1185">Reference proteome</keyword>
<feature type="domain" description="RCK C-terminal" evidence="8">
    <location>
        <begin position="141"/>
        <end position="225"/>
    </location>
</feature>
<evidence type="ECO:0000256" key="2">
    <source>
        <dbReference type="ARBA" id="ARBA00022448"/>
    </source>
</evidence>
<organism evidence="9 10">
    <name type="scientific">Candidatus Brocadia fulgida</name>
    <dbReference type="NCBI Taxonomy" id="380242"/>
    <lineage>
        <taxon>Bacteria</taxon>
        <taxon>Pseudomonadati</taxon>
        <taxon>Planctomycetota</taxon>
        <taxon>Candidatus Brocadiia</taxon>
        <taxon>Candidatus Brocadiales</taxon>
        <taxon>Candidatus Brocadiaceae</taxon>
        <taxon>Candidatus Brocadia</taxon>
    </lineage>
</organism>
<dbReference type="GO" id="GO:0015079">
    <property type="term" value="F:potassium ion transmembrane transporter activity"/>
    <property type="evidence" value="ECO:0007669"/>
    <property type="project" value="InterPro"/>
</dbReference>
<dbReference type="Gene3D" id="3.30.70.1450">
    <property type="entry name" value="Regulator of K+ conductance, C-terminal domain"/>
    <property type="match status" value="2"/>
</dbReference>
<keyword evidence="5" id="KW-0520">NAD</keyword>
<evidence type="ECO:0000256" key="6">
    <source>
        <dbReference type="ARBA" id="ARBA00023065"/>
    </source>
</evidence>
<dbReference type="InterPro" id="IPR006036">
    <property type="entry name" value="K_uptake_TrkA"/>
</dbReference>
<dbReference type="Gene3D" id="3.40.50.720">
    <property type="entry name" value="NAD(P)-binding Rossmann-like Domain"/>
    <property type="match status" value="2"/>
</dbReference>
<dbReference type="PANTHER" id="PTHR43833:SF5">
    <property type="entry name" value="TRK SYSTEM POTASSIUM UPTAKE PROTEIN TRKA"/>
    <property type="match status" value="1"/>
</dbReference>
<evidence type="ECO:0000256" key="5">
    <source>
        <dbReference type="ARBA" id="ARBA00023027"/>
    </source>
</evidence>
<evidence type="ECO:0000259" key="8">
    <source>
        <dbReference type="PROSITE" id="PS51202"/>
    </source>
</evidence>
<evidence type="ECO:0000256" key="4">
    <source>
        <dbReference type="ARBA" id="ARBA00022958"/>
    </source>
</evidence>
<dbReference type="InterPro" id="IPR036291">
    <property type="entry name" value="NAD(P)-bd_dom_sf"/>
</dbReference>
<sequence>MKILIIGAGAVGFNLAKQLSKEGHDISVIEKSHELVKRISEKLDVSVVSGSASSLAVLGEAGIKDTDMVLAVTNSDEINMVVCMIAHHYGVKTKIARIRSPEFSDEQPVMHQNGFHIDHVVNPEKITVDSILNIIGTPGATYVADFTEGDILLRGFNVPDDAPIAGKKLSELKEVESTDSFLIVAIQRNDEMVIPTGETKILPHDTIFVLVAKAALPYFLPMVNRRADEVEKVVIYGVNRASIELAKKLEAQKIQVTMIESDSEKTQQAATVLDKTVILQGNALDIDLLKEASIDIADFFVAVSENEQANILSALLAKRLGAKKAIVLTVDPAFVPIINSLGMDTVINPRLITVGSILQHIRRGHTLSVVKFQQSDAEAIELVAVEGSKIVGKPLREIPFPQGSILGAIVREGAMQIPAGNTIINPDERVIVFALPHAVEKVQSLFISKKDRT</sequence>
<proteinExistence type="predicted"/>
<evidence type="ECO:0000313" key="9">
    <source>
        <dbReference type="EMBL" id="KKO19820.1"/>
    </source>
</evidence>
<feature type="domain" description="RCK N-terminal" evidence="7">
    <location>
        <begin position="1"/>
        <end position="121"/>
    </location>
</feature>
<dbReference type="InterPro" id="IPR006037">
    <property type="entry name" value="RCK_C"/>
</dbReference>
<dbReference type="NCBIfam" id="NF007039">
    <property type="entry name" value="PRK09496.3-2"/>
    <property type="match status" value="1"/>
</dbReference>
<dbReference type="GO" id="GO:0005886">
    <property type="term" value="C:plasma membrane"/>
    <property type="evidence" value="ECO:0007669"/>
    <property type="project" value="InterPro"/>
</dbReference>
<feature type="domain" description="RCK N-terminal" evidence="7">
    <location>
        <begin position="230"/>
        <end position="347"/>
    </location>
</feature>
<dbReference type="Proteomes" id="UP000034954">
    <property type="component" value="Unassembled WGS sequence"/>
</dbReference>
<accession>A0A0M2UW68</accession>
<reference evidence="9 10" key="1">
    <citation type="journal article" date="2013" name="BMC Microbiol.">
        <title>Identification of the type II cytochrome c maturation pathway in anammox bacteria by comparative genomics.</title>
        <authorList>
            <person name="Ferousi C."/>
            <person name="Speth D.R."/>
            <person name="Reimann J."/>
            <person name="Op den Camp H.J."/>
            <person name="Allen J.W."/>
            <person name="Keltjens J.T."/>
            <person name="Jetten M.S."/>
        </authorList>
    </citation>
    <scope>NUCLEOTIDE SEQUENCE [LARGE SCALE GENOMIC DNA]</scope>
    <source>
        <strain evidence="9">RU1</strain>
    </source>
</reference>
<keyword evidence="2" id="KW-0813">Transport</keyword>
<dbReference type="SUPFAM" id="SSF116726">
    <property type="entry name" value="TrkA C-terminal domain-like"/>
    <property type="match status" value="2"/>
</dbReference>
<dbReference type="NCBIfam" id="NF007041">
    <property type="entry name" value="PRK09496.3-4"/>
    <property type="match status" value="1"/>
</dbReference>
<dbReference type="PROSITE" id="PS51201">
    <property type="entry name" value="RCK_N"/>
    <property type="match status" value="2"/>
</dbReference>